<dbReference type="PANTHER" id="PTHR21397:SF4">
    <property type="entry name" value="ER MEMBRANE PROTEIN COMPLEX SUBUNIT 10"/>
    <property type="match status" value="1"/>
</dbReference>
<evidence type="ECO:0000313" key="11">
    <source>
        <dbReference type="EMBL" id="JAS52154.1"/>
    </source>
</evidence>
<keyword evidence="6" id="KW-0256">Endoplasmic reticulum</keyword>
<dbReference type="CDD" id="cd22209">
    <property type="entry name" value="EMC10"/>
    <property type="match status" value="1"/>
</dbReference>
<gene>
    <name evidence="11" type="ORF">g.15926</name>
</gene>
<proteinExistence type="inferred from homology"/>
<evidence type="ECO:0000256" key="4">
    <source>
        <dbReference type="ARBA" id="ARBA00022692"/>
    </source>
</evidence>
<dbReference type="EMBL" id="GECZ01017615">
    <property type="protein sequence ID" value="JAS52154.1"/>
    <property type="molecule type" value="Transcribed_RNA"/>
</dbReference>
<feature type="transmembrane region" description="Helical" evidence="9">
    <location>
        <begin position="206"/>
        <end position="224"/>
    </location>
</feature>
<accession>A0A1B6FPS4</accession>
<sequence length="231" mass="25427">MSNSTYYTKFLIIIFFTSLISIIDCFDSEYDGPVSITLYHSTTAGPEPKWTERGLITIQNVVTGDMSISQKPVGASVASELQSLSKKDGIYRIKSVVRTKTGKEISFLSFVKACLLVESYLSDSVTVSVDYAGTVIAVTLSPTISVCEGHPVNTADLRNFNTALQFRHMEQGPMPDTAAYIQKLEREREARERGDVKDNRSFLAKYWIYIVPVVIFAVLSGASTPEAGGGR</sequence>
<evidence type="ECO:0000256" key="2">
    <source>
        <dbReference type="ARBA" id="ARBA00007695"/>
    </source>
</evidence>
<feature type="chain" id="PRO_5008582981" description="ER membrane protein complex subunit 10" evidence="10">
    <location>
        <begin position="26"/>
        <end position="231"/>
    </location>
</feature>
<evidence type="ECO:0000256" key="6">
    <source>
        <dbReference type="ARBA" id="ARBA00022824"/>
    </source>
</evidence>
<comment type="subcellular location">
    <subcellularLocation>
        <location evidence="1">Endoplasmic reticulum membrane</location>
        <topology evidence="1">Single-pass type I membrane protein</topology>
    </subcellularLocation>
</comment>
<evidence type="ECO:0000256" key="10">
    <source>
        <dbReference type="SAM" id="SignalP"/>
    </source>
</evidence>
<evidence type="ECO:0000256" key="8">
    <source>
        <dbReference type="ARBA" id="ARBA00023136"/>
    </source>
</evidence>
<dbReference type="Pfam" id="PF21203">
    <property type="entry name" value="ECM10"/>
    <property type="match status" value="1"/>
</dbReference>
<organism evidence="11">
    <name type="scientific">Cuerna arida</name>
    <dbReference type="NCBI Taxonomy" id="1464854"/>
    <lineage>
        <taxon>Eukaryota</taxon>
        <taxon>Metazoa</taxon>
        <taxon>Ecdysozoa</taxon>
        <taxon>Arthropoda</taxon>
        <taxon>Hexapoda</taxon>
        <taxon>Insecta</taxon>
        <taxon>Pterygota</taxon>
        <taxon>Neoptera</taxon>
        <taxon>Paraneoptera</taxon>
        <taxon>Hemiptera</taxon>
        <taxon>Auchenorrhyncha</taxon>
        <taxon>Membracoidea</taxon>
        <taxon>Cicadellidae</taxon>
        <taxon>Cicadellinae</taxon>
        <taxon>Proconiini</taxon>
        <taxon>Cuerna</taxon>
    </lineage>
</organism>
<evidence type="ECO:0000256" key="1">
    <source>
        <dbReference type="ARBA" id="ARBA00004115"/>
    </source>
</evidence>
<protein>
    <recommendedName>
        <fullName evidence="3">ER membrane protein complex subunit 10</fullName>
    </recommendedName>
</protein>
<evidence type="ECO:0000256" key="9">
    <source>
        <dbReference type="SAM" id="Phobius"/>
    </source>
</evidence>
<dbReference type="AlphaFoldDB" id="A0A1B6FPS4"/>
<evidence type="ECO:0000256" key="5">
    <source>
        <dbReference type="ARBA" id="ARBA00022729"/>
    </source>
</evidence>
<name>A0A1B6FPS4_9HEMI</name>
<reference evidence="11" key="1">
    <citation type="submission" date="2015-11" db="EMBL/GenBank/DDBJ databases">
        <title>De novo transcriptome assembly of four potential Pierce s Disease insect vectors from Arizona vineyards.</title>
        <authorList>
            <person name="Tassone E.E."/>
        </authorList>
    </citation>
    <scope>NUCLEOTIDE SEQUENCE</scope>
</reference>
<evidence type="ECO:0000256" key="7">
    <source>
        <dbReference type="ARBA" id="ARBA00022989"/>
    </source>
</evidence>
<evidence type="ECO:0000256" key="3">
    <source>
        <dbReference type="ARBA" id="ARBA00020105"/>
    </source>
</evidence>
<keyword evidence="7 9" id="KW-1133">Transmembrane helix</keyword>
<comment type="similarity">
    <text evidence="2">Belongs to the EMC10 family.</text>
</comment>
<keyword evidence="5 10" id="KW-0732">Signal</keyword>
<feature type="signal peptide" evidence="10">
    <location>
        <begin position="1"/>
        <end position="25"/>
    </location>
</feature>
<dbReference type="GO" id="GO:0072546">
    <property type="term" value="C:EMC complex"/>
    <property type="evidence" value="ECO:0007669"/>
    <property type="project" value="TreeGrafter"/>
</dbReference>
<keyword evidence="8 9" id="KW-0472">Membrane</keyword>
<keyword evidence="4 9" id="KW-0812">Transmembrane</keyword>
<dbReference type="PANTHER" id="PTHR21397">
    <property type="entry name" value="CHROMATIN COMPLEXES SUBUNIT BAP18-RELATED"/>
    <property type="match status" value="1"/>
</dbReference>